<dbReference type="OrthoDB" id="338231at2759"/>
<proteinExistence type="predicted"/>
<feature type="compositionally biased region" description="Low complexity" evidence="1">
    <location>
        <begin position="76"/>
        <end position="85"/>
    </location>
</feature>
<dbReference type="GO" id="GO:0000811">
    <property type="term" value="C:GINS complex"/>
    <property type="evidence" value="ECO:0007669"/>
    <property type="project" value="TreeGrafter"/>
</dbReference>
<reference evidence="5" key="1">
    <citation type="submission" date="2016-06" db="UniProtKB">
        <authorList>
            <consortium name="WormBaseParasite"/>
        </authorList>
    </citation>
    <scope>IDENTIFICATION</scope>
</reference>
<accession>A0A183IUK6</accession>
<dbReference type="PANTHER" id="PTHR21206">
    <property type="entry name" value="SLD5 PROTEIN"/>
    <property type="match status" value="1"/>
</dbReference>
<evidence type="ECO:0000259" key="2">
    <source>
        <dbReference type="Pfam" id="PF16922"/>
    </source>
</evidence>
<dbReference type="AlphaFoldDB" id="A0A183IUK6"/>
<name>A0A183IUK6_9BILA</name>
<dbReference type="Gene3D" id="3.40.5.60">
    <property type="match status" value="1"/>
</dbReference>
<dbReference type="GO" id="GO:0006261">
    <property type="term" value="P:DNA-templated DNA replication"/>
    <property type="evidence" value="ECO:0007669"/>
    <property type="project" value="InterPro"/>
</dbReference>
<feature type="region of interest" description="Disordered" evidence="1">
    <location>
        <begin position="34"/>
        <end position="98"/>
    </location>
</feature>
<dbReference type="EMBL" id="UZAM01010509">
    <property type="protein sequence ID" value="VDP12624.1"/>
    <property type="molecule type" value="Genomic_DNA"/>
</dbReference>
<evidence type="ECO:0000313" key="5">
    <source>
        <dbReference type="WBParaSite" id="SBAD_0000757601-mRNA-1"/>
    </source>
</evidence>
<organism evidence="5">
    <name type="scientific">Soboliphyme baturini</name>
    <dbReference type="NCBI Taxonomy" id="241478"/>
    <lineage>
        <taxon>Eukaryota</taxon>
        <taxon>Metazoa</taxon>
        <taxon>Ecdysozoa</taxon>
        <taxon>Nematoda</taxon>
        <taxon>Enoplea</taxon>
        <taxon>Dorylaimia</taxon>
        <taxon>Dioctophymatida</taxon>
        <taxon>Dioctophymatoidea</taxon>
        <taxon>Soboliphymatidae</taxon>
        <taxon>Soboliphyme</taxon>
    </lineage>
</organism>
<dbReference type="SUPFAM" id="SSF160059">
    <property type="entry name" value="PriA/YqbF domain"/>
    <property type="match status" value="1"/>
</dbReference>
<evidence type="ECO:0000313" key="3">
    <source>
        <dbReference type="EMBL" id="VDP12624.1"/>
    </source>
</evidence>
<dbReference type="WBParaSite" id="SBAD_0000757601-mRNA-1">
    <property type="protein sequence ID" value="SBAD_0000757601-mRNA-1"/>
    <property type="gene ID" value="SBAD_0000757601"/>
</dbReference>
<dbReference type="GO" id="GO:0000727">
    <property type="term" value="P:double-strand break repair via break-induced replication"/>
    <property type="evidence" value="ECO:0007669"/>
    <property type="project" value="TreeGrafter"/>
</dbReference>
<evidence type="ECO:0000313" key="4">
    <source>
        <dbReference type="Proteomes" id="UP000270296"/>
    </source>
</evidence>
<feature type="domain" description="DNA replication complex GINS protein SLD5 C-terminal" evidence="2">
    <location>
        <begin position="97"/>
        <end position="155"/>
    </location>
</feature>
<dbReference type="FunFam" id="3.40.5.60:FF:000001">
    <property type="entry name" value="DNA replication complex GINS protein SLD5"/>
    <property type="match status" value="1"/>
</dbReference>
<sequence>MRKEESWRPWQVSVKFSHLPFMVLTPSKIIPARSSPGLPRAAQAVRGLRQTAKSRRSESAHRPLPAGGVAAQQRLTKTGGTTTKTPVSSGVDTPPRPQLDSAVFIKVHQMIEDIRLSDPTDESKEEIVDLQGGSQHIIPYRAIAPYVRTGEVTLI</sequence>
<dbReference type="CDD" id="cd21692">
    <property type="entry name" value="GINS_B_Sld5"/>
    <property type="match status" value="1"/>
</dbReference>
<dbReference type="Proteomes" id="UP000270296">
    <property type="component" value="Unassembled WGS sequence"/>
</dbReference>
<keyword evidence="4" id="KW-1185">Reference proteome</keyword>
<evidence type="ECO:0000256" key="1">
    <source>
        <dbReference type="SAM" id="MobiDB-lite"/>
    </source>
</evidence>
<reference evidence="3 4" key="2">
    <citation type="submission" date="2018-11" db="EMBL/GenBank/DDBJ databases">
        <authorList>
            <consortium name="Pathogen Informatics"/>
        </authorList>
    </citation>
    <scope>NUCLEOTIDE SEQUENCE [LARGE SCALE GENOMIC DNA]</scope>
</reference>
<dbReference type="InterPro" id="IPR031633">
    <property type="entry name" value="SLD5_C"/>
</dbReference>
<dbReference type="InterPro" id="IPR008591">
    <property type="entry name" value="GINS_Sld5"/>
</dbReference>
<dbReference type="Pfam" id="PF16922">
    <property type="entry name" value="SLD5_C"/>
    <property type="match status" value="1"/>
</dbReference>
<protein>
    <submittedName>
        <fullName evidence="5">SLD5_C domain-containing protein</fullName>
    </submittedName>
</protein>
<gene>
    <name evidence="3" type="ORF">SBAD_LOCUS7303</name>
</gene>
<dbReference type="PANTHER" id="PTHR21206:SF0">
    <property type="entry name" value="DNA REPLICATION COMPLEX GINS PROTEIN SLD5"/>
    <property type="match status" value="1"/>
</dbReference>